<comment type="similarity">
    <text evidence="2">Belongs to the NPC2 family.</text>
</comment>
<dbReference type="CDD" id="cd00916">
    <property type="entry name" value="Npc2_like"/>
    <property type="match status" value="1"/>
</dbReference>
<sequence length="157" mass="17331">MEQIRGNMKIITRFIICASLVVLSSQSTPVEKCKDSPTPKDVRIDGCTETPCSLVRGTTVTAEWDFSILEDTRALKPRVRATVLGMTVNYPFPQKDACSTLTNAKCPLEAGEDVTYQLSMPISKMYPKISLTIEFAFLDDKDNVVTCFAVPAKVTSK</sequence>
<dbReference type="AlphaFoldDB" id="A0A7M7G261"/>
<dbReference type="GO" id="GO:0005576">
    <property type="term" value="C:extracellular region"/>
    <property type="evidence" value="ECO:0007669"/>
    <property type="project" value="UniProtKB-SubCell"/>
</dbReference>
<keyword evidence="4 6" id="KW-0732">Signal</keyword>
<keyword evidence="5" id="KW-1015">Disulfide bond</keyword>
<evidence type="ECO:0000256" key="3">
    <source>
        <dbReference type="ARBA" id="ARBA00022525"/>
    </source>
</evidence>
<reference evidence="8" key="1">
    <citation type="submission" date="2021-01" db="UniProtKB">
        <authorList>
            <consortium name="EnsemblMetazoa"/>
        </authorList>
    </citation>
    <scope>IDENTIFICATION</scope>
</reference>
<dbReference type="SMART" id="SM00737">
    <property type="entry name" value="ML"/>
    <property type="match status" value="1"/>
</dbReference>
<comment type="subcellular location">
    <subcellularLocation>
        <location evidence="1">Secreted</location>
    </subcellularLocation>
</comment>
<name>A0A7M7G261_NASVI</name>
<dbReference type="InParanoid" id="A0A7M7G261"/>
<feature type="signal peptide" evidence="6">
    <location>
        <begin position="1"/>
        <end position="27"/>
    </location>
</feature>
<dbReference type="Proteomes" id="UP000002358">
    <property type="component" value="Chromosome 4"/>
</dbReference>
<feature type="domain" description="MD-2-related lipid-recognition" evidence="7">
    <location>
        <begin position="30"/>
        <end position="152"/>
    </location>
</feature>
<dbReference type="EnsemblMetazoa" id="XM_001600825">
    <property type="protein sequence ID" value="XP_001600875"/>
    <property type="gene ID" value="LOC100116358"/>
</dbReference>
<dbReference type="InterPro" id="IPR039670">
    <property type="entry name" value="NPC2-like"/>
</dbReference>
<evidence type="ECO:0000256" key="5">
    <source>
        <dbReference type="ARBA" id="ARBA00023157"/>
    </source>
</evidence>
<dbReference type="FunFam" id="2.60.40.770:FF:000001">
    <property type="entry name" value="NPC intracellular cholesterol transporter 2"/>
    <property type="match status" value="1"/>
</dbReference>
<dbReference type="GeneID" id="100116358"/>
<dbReference type="PANTHER" id="PTHR11306">
    <property type="entry name" value="NIEMANN PICK TYPE C2 PROTEIN NPC2-RELATED"/>
    <property type="match status" value="1"/>
</dbReference>
<protein>
    <recommendedName>
        <fullName evidence="7">MD-2-related lipid-recognition domain-containing protein</fullName>
    </recommendedName>
</protein>
<dbReference type="Pfam" id="PF02221">
    <property type="entry name" value="E1_DerP2_DerF2"/>
    <property type="match status" value="1"/>
</dbReference>
<dbReference type="FunCoup" id="A0A7M7G261">
    <property type="interactions" value="97"/>
</dbReference>
<dbReference type="OrthoDB" id="6489092at2759"/>
<dbReference type="EnsemblMetazoa" id="XM_031928776">
    <property type="protein sequence ID" value="XP_031784636"/>
    <property type="gene ID" value="LOC100116358"/>
</dbReference>
<keyword evidence="9" id="KW-1185">Reference proteome</keyword>
<evidence type="ECO:0000256" key="2">
    <source>
        <dbReference type="ARBA" id="ARBA00006370"/>
    </source>
</evidence>
<dbReference type="InterPro" id="IPR003172">
    <property type="entry name" value="ML_dom"/>
</dbReference>
<dbReference type="RefSeq" id="XP_001600875.2">
    <property type="nucleotide sequence ID" value="XM_001600825.5"/>
</dbReference>
<dbReference type="SMR" id="A0A7M7G261"/>
<keyword evidence="3" id="KW-0964">Secreted</keyword>
<accession>A0A7M7G261</accession>
<evidence type="ECO:0000256" key="4">
    <source>
        <dbReference type="ARBA" id="ARBA00022729"/>
    </source>
</evidence>
<dbReference type="GO" id="GO:0032934">
    <property type="term" value="F:sterol binding"/>
    <property type="evidence" value="ECO:0007669"/>
    <property type="project" value="InterPro"/>
</dbReference>
<dbReference type="Gene3D" id="2.60.40.770">
    <property type="match status" value="1"/>
</dbReference>
<evidence type="ECO:0000313" key="9">
    <source>
        <dbReference type="Proteomes" id="UP000002358"/>
    </source>
</evidence>
<evidence type="ECO:0000259" key="7">
    <source>
        <dbReference type="SMART" id="SM00737"/>
    </source>
</evidence>
<dbReference type="KEGG" id="nvi:100116358"/>
<proteinExistence type="inferred from homology"/>
<dbReference type="RefSeq" id="XP_031784636.1">
    <property type="nucleotide sequence ID" value="XM_031928776.2"/>
</dbReference>
<dbReference type="PANTHER" id="PTHR11306:SF36">
    <property type="entry name" value="NIEMANN-PICK TYPE C-2C-RELATED"/>
    <property type="match status" value="1"/>
</dbReference>
<dbReference type="GO" id="GO:0032367">
    <property type="term" value="P:intracellular cholesterol transport"/>
    <property type="evidence" value="ECO:0007669"/>
    <property type="project" value="InterPro"/>
</dbReference>
<evidence type="ECO:0000256" key="1">
    <source>
        <dbReference type="ARBA" id="ARBA00004613"/>
    </source>
</evidence>
<evidence type="ECO:0000313" key="8">
    <source>
        <dbReference type="EnsemblMetazoa" id="XP_001600875"/>
    </source>
</evidence>
<dbReference type="SUPFAM" id="SSF81296">
    <property type="entry name" value="E set domains"/>
    <property type="match status" value="1"/>
</dbReference>
<feature type="chain" id="PRO_5033914558" description="MD-2-related lipid-recognition domain-containing protein" evidence="6">
    <location>
        <begin position="28"/>
        <end position="157"/>
    </location>
</feature>
<dbReference type="InterPro" id="IPR014756">
    <property type="entry name" value="Ig_E-set"/>
</dbReference>
<evidence type="ECO:0000256" key="6">
    <source>
        <dbReference type="SAM" id="SignalP"/>
    </source>
</evidence>
<organism evidence="8 9">
    <name type="scientific">Nasonia vitripennis</name>
    <name type="common">Parasitic wasp</name>
    <dbReference type="NCBI Taxonomy" id="7425"/>
    <lineage>
        <taxon>Eukaryota</taxon>
        <taxon>Metazoa</taxon>
        <taxon>Ecdysozoa</taxon>
        <taxon>Arthropoda</taxon>
        <taxon>Hexapoda</taxon>
        <taxon>Insecta</taxon>
        <taxon>Pterygota</taxon>
        <taxon>Neoptera</taxon>
        <taxon>Endopterygota</taxon>
        <taxon>Hymenoptera</taxon>
        <taxon>Apocrita</taxon>
        <taxon>Proctotrupomorpha</taxon>
        <taxon>Chalcidoidea</taxon>
        <taxon>Pteromalidae</taxon>
        <taxon>Pteromalinae</taxon>
        <taxon>Nasonia</taxon>
    </lineage>
</organism>
<dbReference type="InterPro" id="IPR033916">
    <property type="entry name" value="ML_Npc2-like"/>
</dbReference>